<proteinExistence type="predicted"/>
<feature type="transmembrane region" description="Helical" evidence="1">
    <location>
        <begin position="6"/>
        <end position="27"/>
    </location>
</feature>
<dbReference type="AlphaFoldDB" id="A0A2M9PYR4"/>
<keyword evidence="1" id="KW-0812">Transmembrane</keyword>
<dbReference type="STRING" id="582475.ACZ11_23975"/>
<evidence type="ECO:0000256" key="1">
    <source>
        <dbReference type="SAM" id="Phobius"/>
    </source>
</evidence>
<name>A0A2M9PYR4_9BACI</name>
<dbReference type="RefSeq" id="WP_100545520.1">
    <property type="nucleotide sequence ID" value="NZ_PHQY01000689.1"/>
</dbReference>
<feature type="transmembrane region" description="Helical" evidence="1">
    <location>
        <begin position="39"/>
        <end position="60"/>
    </location>
</feature>
<reference evidence="2 3" key="1">
    <citation type="submission" date="2017-11" db="EMBL/GenBank/DDBJ databases">
        <title>Bacterial isolate from king chilli rhizosphere.</title>
        <authorList>
            <person name="Takhelmayum P."/>
            <person name="Sarangthem I."/>
        </authorList>
    </citation>
    <scope>NUCLEOTIDE SEQUENCE [LARGE SCALE GENOMIC DNA]</scope>
    <source>
        <strain evidence="3">t26</strain>
    </source>
</reference>
<keyword evidence="1" id="KW-0472">Membrane</keyword>
<dbReference type="EMBL" id="PHQY01000689">
    <property type="protein sequence ID" value="PJO40968.1"/>
    <property type="molecule type" value="Genomic_DNA"/>
</dbReference>
<evidence type="ECO:0000313" key="2">
    <source>
        <dbReference type="EMBL" id="PJO40968.1"/>
    </source>
</evidence>
<accession>A0A2M9PYR4</accession>
<gene>
    <name evidence="2" type="ORF">CWD94_25340</name>
</gene>
<organism evidence="2 3">
    <name type="scientific">Lysinibacillus xylanilyticus</name>
    <dbReference type="NCBI Taxonomy" id="582475"/>
    <lineage>
        <taxon>Bacteria</taxon>
        <taxon>Bacillati</taxon>
        <taxon>Bacillota</taxon>
        <taxon>Bacilli</taxon>
        <taxon>Bacillales</taxon>
        <taxon>Bacillaceae</taxon>
        <taxon>Lysinibacillus</taxon>
    </lineage>
</organism>
<comment type="caution">
    <text evidence="2">The sequence shown here is derived from an EMBL/GenBank/DDBJ whole genome shotgun (WGS) entry which is preliminary data.</text>
</comment>
<sequence>MFKILSGIFLLSGIVGVISLLLAIFNFIKLDRIKAIKMLKFTGISIFILGLSALSASEFLPESYKVSQEESPNEKHEEKPVAKVKSTEDATWQGKVKEVASFNSTPSKKFDTIEAYAKKYPATKAEIKEFEDYIVAEYKNKKYLADVQNNEYMLGNIFKAYVVNRYYGEEETPINDFVFGFYQNSNYTFKGLESINSNAIKYNERQMDKALTAIEN</sequence>
<dbReference type="Proteomes" id="UP000232101">
    <property type="component" value="Unassembled WGS sequence"/>
</dbReference>
<protein>
    <submittedName>
        <fullName evidence="2">Uncharacterized protein</fullName>
    </submittedName>
</protein>
<keyword evidence="1" id="KW-1133">Transmembrane helix</keyword>
<evidence type="ECO:0000313" key="3">
    <source>
        <dbReference type="Proteomes" id="UP000232101"/>
    </source>
</evidence>